<sequence>MIEMDQYTQYSVCGVNGASPAFLQENVNNQLSSNSSMYQHNGHVSSELFNNTQRKRNLSFQDAYYIENSSDNKRMKPTISSAPMINETSQNRIETLILQLSTNLCDVSQKLERRIDEMENNFERKITEKLSEKISEMIDTKLKQKIDTVRDEVKTDMIAMQDKIQALEKTMKETNTVKTESNNRNKFVIRNLIYDQTEKDNNVVTINKVQGLLKDGLELQDITLKSVHRKETRGQHPGIVIVETNSYDDKSKIMKNKRKLKTVKKYENIYIDNDQSYETRNLQASFRTVLREMGKEKDYKIVGNRLVKKQQ</sequence>
<name>A0A8B6HQM1_MYTGA</name>
<proteinExistence type="predicted"/>
<evidence type="ECO:0000313" key="3">
    <source>
        <dbReference type="Proteomes" id="UP000596742"/>
    </source>
</evidence>
<dbReference type="EMBL" id="UYJE01010368">
    <property type="protein sequence ID" value="VDI82492.1"/>
    <property type="molecule type" value="Genomic_DNA"/>
</dbReference>
<organism evidence="2 3">
    <name type="scientific">Mytilus galloprovincialis</name>
    <name type="common">Mediterranean mussel</name>
    <dbReference type="NCBI Taxonomy" id="29158"/>
    <lineage>
        <taxon>Eukaryota</taxon>
        <taxon>Metazoa</taxon>
        <taxon>Spiralia</taxon>
        <taxon>Lophotrochozoa</taxon>
        <taxon>Mollusca</taxon>
        <taxon>Bivalvia</taxon>
        <taxon>Autobranchia</taxon>
        <taxon>Pteriomorphia</taxon>
        <taxon>Mytilida</taxon>
        <taxon>Mytiloidea</taxon>
        <taxon>Mytilidae</taxon>
        <taxon>Mytilinae</taxon>
        <taxon>Mytilus</taxon>
    </lineage>
</organism>
<dbReference type="Gene3D" id="3.30.70.1820">
    <property type="entry name" value="L1 transposable element, RRM domain"/>
    <property type="match status" value="1"/>
</dbReference>
<feature type="coiled-coil region" evidence="1">
    <location>
        <begin position="101"/>
        <end position="184"/>
    </location>
</feature>
<keyword evidence="1" id="KW-0175">Coiled coil</keyword>
<comment type="caution">
    <text evidence="2">The sequence shown here is derived from an EMBL/GenBank/DDBJ whole genome shotgun (WGS) entry which is preliminary data.</text>
</comment>
<dbReference type="OrthoDB" id="6629108at2759"/>
<gene>
    <name evidence="2" type="ORF">MGAL_10B022970</name>
</gene>
<evidence type="ECO:0000256" key="1">
    <source>
        <dbReference type="SAM" id="Coils"/>
    </source>
</evidence>
<accession>A0A8B6HQM1</accession>
<reference evidence="2" key="1">
    <citation type="submission" date="2018-11" db="EMBL/GenBank/DDBJ databases">
        <authorList>
            <person name="Alioto T."/>
            <person name="Alioto T."/>
        </authorList>
    </citation>
    <scope>NUCLEOTIDE SEQUENCE</scope>
</reference>
<protein>
    <submittedName>
        <fullName evidence="2">Uncharacterized protein</fullName>
    </submittedName>
</protein>
<dbReference type="Proteomes" id="UP000596742">
    <property type="component" value="Unassembled WGS sequence"/>
</dbReference>
<dbReference type="AlphaFoldDB" id="A0A8B6HQM1"/>
<keyword evidence="3" id="KW-1185">Reference proteome</keyword>
<evidence type="ECO:0000313" key="2">
    <source>
        <dbReference type="EMBL" id="VDI82492.1"/>
    </source>
</evidence>